<gene>
    <name evidence="7" type="primary">lepB</name>
    <name evidence="7" type="ORF">KC573_02825</name>
</gene>
<dbReference type="CDD" id="cd06530">
    <property type="entry name" value="S26_SPase_I"/>
    <property type="match status" value="1"/>
</dbReference>
<dbReference type="InterPro" id="IPR036286">
    <property type="entry name" value="LexA/Signal_pep-like_sf"/>
</dbReference>
<dbReference type="EMBL" id="JAGQKY010000122">
    <property type="protein sequence ID" value="MCA9397740.1"/>
    <property type="molecule type" value="Genomic_DNA"/>
</dbReference>
<evidence type="ECO:0000256" key="1">
    <source>
        <dbReference type="ARBA" id="ARBA00000677"/>
    </source>
</evidence>
<feature type="domain" description="Peptidase S26" evidence="6">
    <location>
        <begin position="6"/>
        <end position="47"/>
    </location>
</feature>
<dbReference type="PANTHER" id="PTHR43390:SF1">
    <property type="entry name" value="CHLOROPLAST PROCESSING PEPTIDASE"/>
    <property type="match status" value="1"/>
</dbReference>
<accession>A0A955LW78</accession>
<name>A0A955LW78_UNCKA</name>
<evidence type="ECO:0000313" key="7">
    <source>
        <dbReference type="EMBL" id="MCA9397740.1"/>
    </source>
</evidence>
<dbReference type="PROSITE" id="PS00761">
    <property type="entry name" value="SPASE_I_3"/>
    <property type="match status" value="1"/>
</dbReference>
<dbReference type="InterPro" id="IPR019758">
    <property type="entry name" value="Pept_S26A_signal_pept_1_CS"/>
</dbReference>
<comment type="similarity">
    <text evidence="2 5">Belongs to the peptidase S26 family.</text>
</comment>
<dbReference type="GO" id="GO:0016020">
    <property type="term" value="C:membrane"/>
    <property type="evidence" value="ECO:0007669"/>
    <property type="project" value="UniProtKB-SubCell"/>
</dbReference>
<protein>
    <recommendedName>
        <fullName evidence="3 5">Signal peptidase I</fullName>
        <ecNumber evidence="3 5">3.4.21.89</ecNumber>
    </recommendedName>
</protein>
<evidence type="ECO:0000259" key="6">
    <source>
        <dbReference type="Pfam" id="PF10502"/>
    </source>
</evidence>
<proteinExistence type="inferred from homology"/>
<dbReference type="GO" id="GO:0004252">
    <property type="term" value="F:serine-type endopeptidase activity"/>
    <property type="evidence" value="ECO:0007669"/>
    <property type="project" value="InterPro"/>
</dbReference>
<dbReference type="SUPFAM" id="SSF51306">
    <property type="entry name" value="LexA/Signal peptidase"/>
    <property type="match status" value="1"/>
</dbReference>
<dbReference type="InterPro" id="IPR019533">
    <property type="entry name" value="Peptidase_S26"/>
</dbReference>
<dbReference type="PANTHER" id="PTHR43390">
    <property type="entry name" value="SIGNAL PEPTIDASE I"/>
    <property type="match status" value="1"/>
</dbReference>
<dbReference type="Proteomes" id="UP000699691">
    <property type="component" value="Unassembled WGS sequence"/>
</dbReference>
<dbReference type="EC" id="3.4.21.89" evidence="3 5"/>
<evidence type="ECO:0000313" key="8">
    <source>
        <dbReference type="Proteomes" id="UP000699691"/>
    </source>
</evidence>
<dbReference type="GO" id="GO:0009003">
    <property type="term" value="F:signal peptidase activity"/>
    <property type="evidence" value="ECO:0007669"/>
    <property type="project" value="UniProtKB-EC"/>
</dbReference>
<dbReference type="InterPro" id="IPR000223">
    <property type="entry name" value="Pept_S26A_signal_pept_1"/>
</dbReference>
<comment type="catalytic activity">
    <reaction evidence="1 5">
        <text>Cleavage of hydrophobic, N-terminal signal or leader sequences from secreted and periplasmic proteins.</text>
        <dbReference type="EC" id="3.4.21.89"/>
    </reaction>
</comment>
<dbReference type="AlphaFoldDB" id="A0A955LW78"/>
<comment type="caution">
    <text evidence="7">The sequence shown here is derived from an EMBL/GenBank/DDBJ whole genome shotgun (WGS) entry which is preliminary data.</text>
</comment>
<keyword evidence="4 5" id="KW-0378">Hydrolase</keyword>
<dbReference type="Pfam" id="PF10502">
    <property type="entry name" value="Peptidase_S26"/>
    <property type="match status" value="1"/>
</dbReference>
<sequence>LKEDQEYIIPQGEYIVMGDNRERSSDSRSWGTVPRENLVGKGFFIYWPMDEFGRISDPLPTLETAFADVSSYLDINRL</sequence>
<evidence type="ECO:0000256" key="4">
    <source>
        <dbReference type="ARBA" id="ARBA00022801"/>
    </source>
</evidence>
<evidence type="ECO:0000256" key="5">
    <source>
        <dbReference type="RuleBase" id="RU362042"/>
    </source>
</evidence>
<evidence type="ECO:0000256" key="2">
    <source>
        <dbReference type="ARBA" id="ARBA00009370"/>
    </source>
</evidence>
<feature type="non-terminal residue" evidence="7">
    <location>
        <position position="1"/>
    </location>
</feature>
<comment type="subcellular location">
    <subcellularLocation>
        <location evidence="5">Membrane</location>
        <topology evidence="5">Single-pass type II membrane protein</topology>
    </subcellularLocation>
</comment>
<keyword evidence="5" id="KW-0645">Protease</keyword>
<organism evidence="7 8">
    <name type="scientific">candidate division WWE3 bacterium</name>
    <dbReference type="NCBI Taxonomy" id="2053526"/>
    <lineage>
        <taxon>Bacteria</taxon>
        <taxon>Katanobacteria</taxon>
    </lineage>
</organism>
<dbReference type="Gene3D" id="2.10.109.10">
    <property type="entry name" value="Umud Fragment, subunit A"/>
    <property type="match status" value="1"/>
</dbReference>
<dbReference type="NCBIfam" id="TIGR02227">
    <property type="entry name" value="sigpep_I_bact"/>
    <property type="match status" value="1"/>
</dbReference>
<reference evidence="7" key="2">
    <citation type="journal article" date="2021" name="Microbiome">
        <title>Successional dynamics and alternative stable states in a saline activated sludge microbial community over 9 years.</title>
        <authorList>
            <person name="Wang Y."/>
            <person name="Ye J."/>
            <person name="Ju F."/>
            <person name="Liu L."/>
            <person name="Boyd J.A."/>
            <person name="Deng Y."/>
            <person name="Parks D.H."/>
            <person name="Jiang X."/>
            <person name="Yin X."/>
            <person name="Woodcroft B.J."/>
            <person name="Tyson G.W."/>
            <person name="Hugenholtz P."/>
            <person name="Polz M.F."/>
            <person name="Zhang T."/>
        </authorList>
    </citation>
    <scope>NUCLEOTIDE SEQUENCE</scope>
    <source>
        <strain evidence="7">HKST-UBA02</strain>
    </source>
</reference>
<dbReference type="GO" id="GO:0006465">
    <property type="term" value="P:signal peptide processing"/>
    <property type="evidence" value="ECO:0007669"/>
    <property type="project" value="InterPro"/>
</dbReference>
<evidence type="ECO:0000256" key="3">
    <source>
        <dbReference type="ARBA" id="ARBA00013208"/>
    </source>
</evidence>
<reference evidence="7" key="1">
    <citation type="submission" date="2020-04" db="EMBL/GenBank/DDBJ databases">
        <authorList>
            <person name="Zhang T."/>
        </authorList>
    </citation>
    <scope>NUCLEOTIDE SEQUENCE</scope>
    <source>
        <strain evidence="7">HKST-UBA02</strain>
    </source>
</reference>